<dbReference type="Pfam" id="PF00990">
    <property type="entry name" value="GGDEF"/>
    <property type="match status" value="1"/>
</dbReference>
<evidence type="ECO:0000313" key="4">
    <source>
        <dbReference type="Proteomes" id="UP001296943"/>
    </source>
</evidence>
<evidence type="ECO:0000313" key="3">
    <source>
        <dbReference type="EMBL" id="MBM7572707.1"/>
    </source>
</evidence>
<evidence type="ECO:0000259" key="1">
    <source>
        <dbReference type="PROSITE" id="PS50883"/>
    </source>
</evidence>
<dbReference type="Gene3D" id="3.30.70.270">
    <property type="match status" value="1"/>
</dbReference>
<dbReference type="CDD" id="cd01949">
    <property type="entry name" value="GGDEF"/>
    <property type="match status" value="1"/>
</dbReference>
<dbReference type="Gene3D" id="3.20.20.450">
    <property type="entry name" value="EAL domain"/>
    <property type="match status" value="1"/>
</dbReference>
<dbReference type="Pfam" id="PF00563">
    <property type="entry name" value="EAL"/>
    <property type="match status" value="1"/>
</dbReference>
<keyword evidence="4" id="KW-1185">Reference proteome</keyword>
<name>A0ABS2N3J3_9BACI</name>
<dbReference type="InterPro" id="IPR029787">
    <property type="entry name" value="Nucleotide_cyclase"/>
</dbReference>
<dbReference type="InterPro" id="IPR050706">
    <property type="entry name" value="Cyclic-di-GMP_PDE-like"/>
</dbReference>
<organism evidence="3 4">
    <name type="scientific">Aquibacillus albus</name>
    <dbReference type="NCBI Taxonomy" id="1168171"/>
    <lineage>
        <taxon>Bacteria</taxon>
        <taxon>Bacillati</taxon>
        <taxon>Bacillota</taxon>
        <taxon>Bacilli</taxon>
        <taxon>Bacillales</taxon>
        <taxon>Bacillaceae</taxon>
        <taxon>Aquibacillus</taxon>
    </lineage>
</organism>
<accession>A0ABS2N3J3</accession>
<gene>
    <name evidence="3" type="ORF">JOC48_003238</name>
</gene>
<dbReference type="InterPro" id="IPR035919">
    <property type="entry name" value="EAL_sf"/>
</dbReference>
<feature type="domain" description="GGDEF" evidence="2">
    <location>
        <begin position="217"/>
        <end position="349"/>
    </location>
</feature>
<dbReference type="SUPFAM" id="SSF141868">
    <property type="entry name" value="EAL domain-like"/>
    <property type="match status" value="1"/>
</dbReference>
<dbReference type="SMART" id="SM00052">
    <property type="entry name" value="EAL"/>
    <property type="match status" value="1"/>
</dbReference>
<dbReference type="CDD" id="cd01948">
    <property type="entry name" value="EAL"/>
    <property type="match status" value="1"/>
</dbReference>
<dbReference type="Proteomes" id="UP001296943">
    <property type="component" value="Unassembled WGS sequence"/>
</dbReference>
<dbReference type="SUPFAM" id="SSF55073">
    <property type="entry name" value="Nucleotide cyclase"/>
    <property type="match status" value="1"/>
</dbReference>
<protein>
    <submittedName>
        <fullName evidence="3">Diguanylate cyclase (GGDEF)-like protein</fullName>
    </submittedName>
</protein>
<dbReference type="InterPro" id="IPR003018">
    <property type="entry name" value="GAF"/>
</dbReference>
<dbReference type="PANTHER" id="PTHR33121:SF71">
    <property type="entry name" value="OXYGEN SENSOR PROTEIN DOSP"/>
    <property type="match status" value="1"/>
</dbReference>
<dbReference type="Pfam" id="PF13185">
    <property type="entry name" value="GAF_2"/>
    <property type="match status" value="1"/>
</dbReference>
<dbReference type="RefSeq" id="WP_204501297.1">
    <property type="nucleotide sequence ID" value="NZ_JAFBDR010000020.1"/>
</dbReference>
<feature type="domain" description="EAL" evidence="1">
    <location>
        <begin position="358"/>
        <end position="611"/>
    </location>
</feature>
<dbReference type="InterPro" id="IPR001633">
    <property type="entry name" value="EAL_dom"/>
</dbReference>
<dbReference type="EMBL" id="JAFBDR010000020">
    <property type="protein sequence ID" value="MBM7572707.1"/>
    <property type="molecule type" value="Genomic_DNA"/>
</dbReference>
<dbReference type="InterPro" id="IPR043128">
    <property type="entry name" value="Rev_trsase/Diguanyl_cyclase"/>
</dbReference>
<dbReference type="SMART" id="SM00267">
    <property type="entry name" value="GGDEF"/>
    <property type="match status" value="1"/>
</dbReference>
<dbReference type="PROSITE" id="PS50887">
    <property type="entry name" value="GGDEF"/>
    <property type="match status" value="1"/>
</dbReference>
<reference evidence="3 4" key="1">
    <citation type="submission" date="2021-01" db="EMBL/GenBank/DDBJ databases">
        <title>Genomic Encyclopedia of Type Strains, Phase IV (KMG-IV): sequencing the most valuable type-strain genomes for metagenomic binning, comparative biology and taxonomic classification.</title>
        <authorList>
            <person name="Goeker M."/>
        </authorList>
    </citation>
    <scope>NUCLEOTIDE SEQUENCE [LARGE SCALE GENOMIC DNA]</scope>
    <source>
        <strain evidence="3 4">DSM 23711</strain>
    </source>
</reference>
<dbReference type="PANTHER" id="PTHR33121">
    <property type="entry name" value="CYCLIC DI-GMP PHOSPHODIESTERASE PDEF"/>
    <property type="match status" value="1"/>
</dbReference>
<dbReference type="InterPro" id="IPR029016">
    <property type="entry name" value="GAF-like_dom_sf"/>
</dbReference>
<dbReference type="NCBIfam" id="TIGR00254">
    <property type="entry name" value="GGDEF"/>
    <property type="match status" value="1"/>
</dbReference>
<dbReference type="SUPFAM" id="SSF55781">
    <property type="entry name" value="GAF domain-like"/>
    <property type="match status" value="1"/>
</dbReference>
<evidence type="ECO:0000259" key="2">
    <source>
        <dbReference type="PROSITE" id="PS50887"/>
    </source>
</evidence>
<proteinExistence type="predicted"/>
<dbReference type="Gene3D" id="3.30.450.40">
    <property type="match status" value="1"/>
</dbReference>
<comment type="caution">
    <text evidence="3">The sequence shown here is derived from an EMBL/GenBank/DDBJ whole genome shotgun (WGS) entry which is preliminary data.</text>
</comment>
<sequence>MAKMSNFKKQHIESMVHSHHILEMLANNSSTFNILEELVSILEHAIPNSMCYIYLKNNNRNILDNGIGPNLPKKYIQSIGSIKVGPEAGACGRAAFYKKNIIVSDISTSPLWKEYKPLALGYGLKACWSIPIFSPTNKVVGTIAVYFTKKYSPDSTEWKRIEPYIKLAGIVIDYKQSELEIEQIRQYDSVTGLPNAIKFKQDVKQVLDQSQLRKEQSKFAIVFLDLDRFNVINTLGGYQFGDIVLKKVAKTISQSLGEYSLITRWNSDKFICLIPYTFNKDIQANISTILNNLHKPLEIEQHEFFIKTSIGISCYPKDGTDVELLVKNAELAMKEAKSKGENKCIYYTSSMNANLSEQIIIEKDLRHAINRNEFLLYYQPQLDLSNNQIVGLEALIRWQHPNLQLMAPDKFMKVAEETELIIPIGEWVLRTACNQMNFLKTKGYPCRLSVNLSSIQFLQDNLVDMVQDVITESGIDPNNLVLEVTESTLVENLDVTVDQLKRLKSIGVQIALDDFGTLYSSLNYLKHFPIDIIKIDKSFVRNSASDKRDIEILKTIIRLGKNLKLKVLAEGIETKNQLEMLKALDCEEGQGYLFSRPLAMEEFIKNLYTVGNGM</sequence>
<dbReference type="InterPro" id="IPR000160">
    <property type="entry name" value="GGDEF_dom"/>
</dbReference>
<dbReference type="PROSITE" id="PS50883">
    <property type="entry name" value="EAL"/>
    <property type="match status" value="1"/>
</dbReference>